<gene>
    <name evidence="1" type="ORF">E6H05_08125</name>
</gene>
<evidence type="ECO:0000313" key="2">
    <source>
        <dbReference type="Proteomes" id="UP000318834"/>
    </source>
</evidence>
<comment type="caution">
    <text evidence="1">The sequence shown here is derived from an EMBL/GenBank/DDBJ whole genome shotgun (WGS) entry which is preliminary data.</text>
</comment>
<sequence>MRIEREVVARARSPFPGEPIRTLDALHLASAVVARAAVADLAFLSLDEKVRASGRALGLRVMPA</sequence>
<proteinExistence type="predicted"/>
<evidence type="ECO:0000313" key="1">
    <source>
        <dbReference type="EMBL" id="TMI74504.1"/>
    </source>
</evidence>
<accession>A0A537IT70</accession>
<dbReference type="EMBL" id="VBAP01000059">
    <property type="protein sequence ID" value="TMI74504.1"/>
    <property type="molecule type" value="Genomic_DNA"/>
</dbReference>
<name>A0A537IT70_9BACT</name>
<protein>
    <recommendedName>
        <fullName evidence="3">Type II toxin-antitoxin system VapC family toxin</fullName>
    </recommendedName>
</protein>
<dbReference type="Proteomes" id="UP000318834">
    <property type="component" value="Unassembled WGS sequence"/>
</dbReference>
<evidence type="ECO:0008006" key="3">
    <source>
        <dbReference type="Google" id="ProtNLM"/>
    </source>
</evidence>
<reference evidence="1 2" key="1">
    <citation type="journal article" date="2019" name="Nat. Microbiol.">
        <title>Mediterranean grassland soil C-N compound turnover is dependent on rainfall and depth, and is mediated by genomically divergent microorganisms.</title>
        <authorList>
            <person name="Diamond S."/>
            <person name="Andeer P.F."/>
            <person name="Li Z."/>
            <person name="Crits-Christoph A."/>
            <person name="Burstein D."/>
            <person name="Anantharaman K."/>
            <person name="Lane K.R."/>
            <person name="Thomas B.C."/>
            <person name="Pan C."/>
            <person name="Northen T.R."/>
            <person name="Banfield J.F."/>
        </authorList>
    </citation>
    <scope>NUCLEOTIDE SEQUENCE [LARGE SCALE GENOMIC DNA]</scope>
    <source>
        <strain evidence="1">NP_8</strain>
    </source>
</reference>
<dbReference type="AlphaFoldDB" id="A0A537IT70"/>
<organism evidence="1 2">
    <name type="scientific">Candidatus Segetimicrobium genomatis</name>
    <dbReference type="NCBI Taxonomy" id="2569760"/>
    <lineage>
        <taxon>Bacteria</taxon>
        <taxon>Bacillati</taxon>
        <taxon>Candidatus Sysuimicrobiota</taxon>
        <taxon>Candidatus Sysuimicrobiia</taxon>
        <taxon>Candidatus Sysuimicrobiales</taxon>
        <taxon>Candidatus Segetimicrobiaceae</taxon>
        <taxon>Candidatus Segetimicrobium</taxon>
    </lineage>
</organism>